<organism evidence="2 3">
    <name type="scientific">Maribellus comscasis</name>
    <dbReference type="NCBI Taxonomy" id="2681766"/>
    <lineage>
        <taxon>Bacteria</taxon>
        <taxon>Pseudomonadati</taxon>
        <taxon>Bacteroidota</taxon>
        <taxon>Bacteroidia</taxon>
        <taxon>Marinilabiliales</taxon>
        <taxon>Prolixibacteraceae</taxon>
        <taxon>Maribellus</taxon>
    </lineage>
</organism>
<dbReference type="RefSeq" id="WP_158871936.1">
    <property type="nucleotide sequence ID" value="NZ_CP046401.1"/>
</dbReference>
<dbReference type="Pfam" id="PF00004">
    <property type="entry name" value="AAA"/>
    <property type="match status" value="1"/>
</dbReference>
<dbReference type="Proteomes" id="UP000428260">
    <property type="component" value="Chromosome"/>
</dbReference>
<reference evidence="2 3" key="1">
    <citation type="submission" date="2019-11" db="EMBL/GenBank/DDBJ databases">
        <authorList>
            <person name="Zheng R.K."/>
            <person name="Sun C.M."/>
        </authorList>
    </citation>
    <scope>NUCLEOTIDE SEQUENCE [LARGE SCALE GENOMIC DNA]</scope>
    <source>
        <strain evidence="2 3">WC007</strain>
    </source>
</reference>
<dbReference type="EMBL" id="CP046401">
    <property type="protein sequence ID" value="QGY47760.1"/>
    <property type="molecule type" value="Genomic_DNA"/>
</dbReference>
<dbReference type="InterPro" id="IPR027417">
    <property type="entry name" value="P-loop_NTPase"/>
</dbReference>
<dbReference type="SUPFAM" id="SSF52540">
    <property type="entry name" value="P-loop containing nucleoside triphosphate hydrolases"/>
    <property type="match status" value="1"/>
</dbReference>
<protein>
    <submittedName>
        <fullName evidence="2">AAA family ATPase</fullName>
    </submittedName>
</protein>
<gene>
    <name evidence="2" type="ORF">GM418_30090</name>
</gene>
<evidence type="ECO:0000313" key="2">
    <source>
        <dbReference type="EMBL" id="QGY47760.1"/>
    </source>
</evidence>
<dbReference type="GO" id="GO:0016887">
    <property type="term" value="F:ATP hydrolysis activity"/>
    <property type="evidence" value="ECO:0007669"/>
    <property type="project" value="InterPro"/>
</dbReference>
<feature type="domain" description="ATPase AAA-type core" evidence="1">
    <location>
        <begin position="239"/>
        <end position="352"/>
    </location>
</feature>
<dbReference type="KEGG" id="mcos:GM418_30090"/>
<dbReference type="CDD" id="cd00009">
    <property type="entry name" value="AAA"/>
    <property type="match status" value="1"/>
</dbReference>
<dbReference type="InterPro" id="IPR003959">
    <property type="entry name" value="ATPase_AAA_core"/>
</dbReference>
<dbReference type="GO" id="GO:0005524">
    <property type="term" value="F:ATP binding"/>
    <property type="evidence" value="ECO:0007669"/>
    <property type="project" value="InterPro"/>
</dbReference>
<evidence type="ECO:0000313" key="3">
    <source>
        <dbReference type="Proteomes" id="UP000428260"/>
    </source>
</evidence>
<dbReference type="Gene3D" id="3.40.50.300">
    <property type="entry name" value="P-loop containing nucleotide triphosphate hydrolases"/>
    <property type="match status" value="1"/>
</dbReference>
<name>A0A6I6K2X1_9BACT</name>
<accession>A0A6I6K2X1</accession>
<proteinExistence type="predicted"/>
<keyword evidence="3" id="KW-1185">Reference proteome</keyword>
<evidence type="ECO:0000259" key="1">
    <source>
        <dbReference type="Pfam" id="PF00004"/>
    </source>
</evidence>
<sequence>MNKTISPVGANIKPPVRTNLQYLPTEELPWEDFEQLCLNLVQTEFSIWESERLGRNGQNQQGIDIFARHEDGNYSVYQCKKYKHFKKQDLIRVISKFREGKYFHKSERFFICTACPLNSNRIQDAFEEQKALLKNDGIDLIKWDKIQISRILKEYPKVVLDIFGPEYVKAFNGLEVLSTTFKISDSEINNQLRTASGELYNIDNNFPNLPGSHIIRKETEELYNWIFKELVEEESNIAILAGSAGTGKTVILKDLIDILGKDSIPVLGLKADKKILNAINPEKSILNLDADIQSMFEQLLSKHENVVLLIDQIDALSQSLSANREQIRAYTSLVDKISSNKKIRVVISCRIFDLNHDMELRQYLNKKIIKVSPLSEKEVEHVLFQLTKKSAKYPKDFIDLLKTPLHLDVFCRIFNDSLSINEIRNLQDLYNALWNLKIKEVKQKVDIAPEILESVLYNIANEIYERQENLSVPVLLFNNFYEPLKYLKSENLIIENNSGLQFFHQSFYDYTYARNFVEKKSENIFEFLTNQPHQGLFIRSVTKQVLAYLRLYNYKEYIEQLKSIIFSDKIRYHTKLLIIELLSFEENPKTGEFQLITSIIPYNKFLAQSFFYSIPEITWFTFFIRREEILLDLINNGDDQIRDTVTRFIVFSGDNDIENAIHLLNKIKDENSRGNLISWILYRTKEFSLPIVANAYFSIEKDFIRNDRERLHILSNAIKSNPDFAIDEAKKIFLSNLPDWVKKRKRELGFHSEESEFVDFCENLYKEAPIKAYSFLKEIVLCLIDKTIFDHPYLEYRALREDSAFQEYNPDMYEYHKYLNWIVDYLHKNENNVFVRNELAEYLSSKQSTQIFIALQVLNHNPQTFLSDIFSLLVNIELVEDILLVEDLRYWYRDLIRKSYLLFSDTKRKKLNQFILTYFTKRDFVPDREYKNQRIKYGAYKNKLYPLPFWGYDQWLLLNSIPTEGIDINSSLKVSMLMWSRRFEGLTYKNVKPNHSVTMAGTSGGLVSNDRYELFTLNQWTRSFSKYDIEEHHYYNRGFFSVDGHANAFRDVVKKDPKKYFTFISELIFKNDVNIRYQISGLEGLVEGGFDVKEIRALYSLLMNRDINEIYRSSFLDLSKYFLKNSVIDQELIEFWEKYIESPFENKCSGYILDSRDKDESNDKLFSEGWRTINAHAIKLLVRLSGLKSYTEYVLNYLLSICDSLPIQLRLVVLHSVDNGCGFNSDQLKDLFIRYTKEVSSEVYTVSRALLNHLFFCCFNDILPFIQQTISMPSSAKSLGIYLLYGWFYGNEKSKELLFELHETHPASIGESINQAFRYLHDEKYKEKCLYVLNHYVNDQRSDIKDSYSSGFHHLTPHNLLSVKNIIKQFITSSNEERLYSLYNYLFDCSKDYPNECIEFLHDIDFKRIAQRRHDVEDPIKLLMLSYNSIRKYDSLDGNLDFAMDVFDELLQQINSKPEIDKILRELDD</sequence>